<name>A0A1M5EII4_VIBGA</name>
<keyword evidence="2" id="KW-1185">Reference proteome</keyword>
<gene>
    <name evidence="1" type="ORF">SAMN02745781_03164</name>
</gene>
<sequence>MIKIETSAPDGMPDYYHLQPIVDYLLEHGNESCNSFLWGNNRTGYFCHLKNEIDFEQLLKVFDIPDTIKVDTDKQTIDCFNTYSLIKGNMGN</sequence>
<evidence type="ECO:0000313" key="1">
    <source>
        <dbReference type="EMBL" id="SHF78960.1"/>
    </source>
</evidence>
<evidence type="ECO:0000313" key="2">
    <source>
        <dbReference type="Proteomes" id="UP000184159"/>
    </source>
</evidence>
<dbReference type="EMBL" id="FQUH01000017">
    <property type="protein sequence ID" value="SHF78960.1"/>
    <property type="molecule type" value="Genomic_DNA"/>
</dbReference>
<dbReference type="AlphaFoldDB" id="A0A1M5EII4"/>
<accession>A0A1M5EII4</accession>
<proteinExistence type="predicted"/>
<protein>
    <submittedName>
        <fullName evidence="1">Uncharacterized protein</fullName>
    </submittedName>
</protein>
<dbReference type="RefSeq" id="WP_072961428.1">
    <property type="nucleotide sequence ID" value="NZ_FQUH01000017.1"/>
</dbReference>
<reference evidence="2" key="1">
    <citation type="submission" date="2016-11" db="EMBL/GenBank/DDBJ databases">
        <authorList>
            <person name="Varghese N."/>
            <person name="Submissions S."/>
        </authorList>
    </citation>
    <scope>NUCLEOTIDE SEQUENCE [LARGE SCALE GENOMIC DNA]</scope>
    <source>
        <strain evidence="2">DSM 21264</strain>
    </source>
</reference>
<organism evidence="1 2">
    <name type="scientific">Vibrio gazogenes DSM 21264 = NBRC 103151</name>
    <dbReference type="NCBI Taxonomy" id="1123492"/>
    <lineage>
        <taxon>Bacteria</taxon>
        <taxon>Pseudomonadati</taxon>
        <taxon>Pseudomonadota</taxon>
        <taxon>Gammaproteobacteria</taxon>
        <taxon>Vibrionales</taxon>
        <taxon>Vibrionaceae</taxon>
        <taxon>Vibrio</taxon>
    </lineage>
</organism>
<dbReference type="Proteomes" id="UP000184159">
    <property type="component" value="Unassembled WGS sequence"/>
</dbReference>